<reference evidence="2" key="1">
    <citation type="submission" date="2021-01" db="UniProtKB">
        <authorList>
            <consortium name="EnsemblPlants"/>
        </authorList>
    </citation>
    <scope>IDENTIFICATION</scope>
</reference>
<dbReference type="AlphaFoldDB" id="A0A7N0TXX1"/>
<keyword evidence="3" id="KW-1185">Reference proteome</keyword>
<sequence>MSTFFIKCRNIVRTCKKIASKCLIIEIGDENINTPISSDSSSAKNSMRGEPPLLPSPRNDSLKISQNPKTSEQMKGGNEIESQRLSSLAKPPMTPVDDCR</sequence>
<organism evidence="2 3">
    <name type="scientific">Kalanchoe fedtschenkoi</name>
    <name type="common">Lavender scallops</name>
    <name type="synonym">South American air plant</name>
    <dbReference type="NCBI Taxonomy" id="63787"/>
    <lineage>
        <taxon>Eukaryota</taxon>
        <taxon>Viridiplantae</taxon>
        <taxon>Streptophyta</taxon>
        <taxon>Embryophyta</taxon>
        <taxon>Tracheophyta</taxon>
        <taxon>Spermatophyta</taxon>
        <taxon>Magnoliopsida</taxon>
        <taxon>eudicotyledons</taxon>
        <taxon>Gunneridae</taxon>
        <taxon>Pentapetalae</taxon>
        <taxon>Saxifragales</taxon>
        <taxon>Crassulaceae</taxon>
        <taxon>Kalanchoe</taxon>
    </lineage>
</organism>
<feature type="compositionally biased region" description="Polar residues" evidence="1">
    <location>
        <begin position="58"/>
        <end position="73"/>
    </location>
</feature>
<proteinExistence type="predicted"/>
<protein>
    <submittedName>
        <fullName evidence="2">Uncharacterized protein</fullName>
    </submittedName>
</protein>
<evidence type="ECO:0000313" key="2">
    <source>
        <dbReference type="EnsemblPlants" id="Kaladp0048s0386.1.v1.1"/>
    </source>
</evidence>
<feature type="region of interest" description="Disordered" evidence="1">
    <location>
        <begin position="32"/>
        <end position="100"/>
    </location>
</feature>
<name>A0A7N0TXX1_KALFE</name>
<dbReference type="Gramene" id="Kaladp0048s0386.1.v1.1">
    <property type="protein sequence ID" value="Kaladp0048s0386.1.v1.1"/>
    <property type="gene ID" value="Kaladp0048s0386.v1.1"/>
</dbReference>
<evidence type="ECO:0000256" key="1">
    <source>
        <dbReference type="SAM" id="MobiDB-lite"/>
    </source>
</evidence>
<dbReference type="Proteomes" id="UP000594263">
    <property type="component" value="Unplaced"/>
</dbReference>
<feature type="compositionally biased region" description="Polar residues" evidence="1">
    <location>
        <begin position="32"/>
        <end position="45"/>
    </location>
</feature>
<evidence type="ECO:0000313" key="3">
    <source>
        <dbReference type="Proteomes" id="UP000594263"/>
    </source>
</evidence>
<accession>A0A7N0TXX1</accession>
<dbReference type="EnsemblPlants" id="Kaladp0048s0386.1.v1.1">
    <property type="protein sequence ID" value="Kaladp0048s0386.1.v1.1"/>
    <property type="gene ID" value="Kaladp0048s0386.v1.1"/>
</dbReference>